<reference evidence="2 3" key="1">
    <citation type="submission" date="2020-04" db="EMBL/GenBank/DDBJ databases">
        <title>Antimicrobial susceptibility and clonality of vaginal-derived multi-drug resistant Mobiluncus isolates in China.</title>
        <authorList>
            <person name="Zhang X."/>
        </authorList>
    </citation>
    <scope>NUCLEOTIDE SEQUENCE [LARGE SCALE GENOMIC DNA]</scope>
    <source>
        <strain evidence="2 3">12</strain>
    </source>
</reference>
<dbReference type="Pfam" id="PF18756">
    <property type="entry name" value="Nmad4"/>
    <property type="match status" value="1"/>
</dbReference>
<dbReference type="RefSeq" id="WP_028822107.1">
    <property type="nucleotide sequence ID" value="NZ_JABCUQ010000001.1"/>
</dbReference>
<dbReference type="AlphaFoldDB" id="A0A7Y0UTQ6"/>
<dbReference type="EMBL" id="JABCUS010000012">
    <property type="protein sequence ID" value="NMX03572.1"/>
    <property type="molecule type" value="Genomic_DNA"/>
</dbReference>
<evidence type="ECO:0000313" key="2">
    <source>
        <dbReference type="EMBL" id="NMX03572.1"/>
    </source>
</evidence>
<protein>
    <recommendedName>
        <fullName evidence="1">Nucleotide modification associated domain-containing protein</fullName>
    </recommendedName>
</protein>
<gene>
    <name evidence="2" type="ORF">HHJ77_06470</name>
</gene>
<dbReference type="InterPro" id="IPR040613">
    <property type="entry name" value="Nmad4"/>
</dbReference>
<comment type="caution">
    <text evidence="2">The sequence shown here is derived from an EMBL/GenBank/DDBJ whole genome shotgun (WGS) entry which is preliminary data.</text>
</comment>
<accession>A0A7Y0UTQ6</accession>
<evidence type="ECO:0000259" key="1">
    <source>
        <dbReference type="Pfam" id="PF18756"/>
    </source>
</evidence>
<sequence length="95" mass="10577">METTTMERLQMATDSYGAVVRYGNLVIATSYSWHKGGVYGNDARIYRLTETPSENPWQGKSFIECGLELIKQANQIFPDDGHALSWALTAAMTAE</sequence>
<feature type="domain" description="Nucleotide modification associated" evidence="1">
    <location>
        <begin position="2"/>
        <end position="89"/>
    </location>
</feature>
<proteinExistence type="predicted"/>
<organism evidence="2 3">
    <name type="scientific">Mobiluncus mulieris</name>
    <dbReference type="NCBI Taxonomy" id="2052"/>
    <lineage>
        <taxon>Bacteria</taxon>
        <taxon>Bacillati</taxon>
        <taxon>Actinomycetota</taxon>
        <taxon>Actinomycetes</taxon>
        <taxon>Actinomycetales</taxon>
        <taxon>Actinomycetaceae</taxon>
        <taxon>Mobiluncus</taxon>
    </lineage>
</organism>
<name>A0A7Y0UTQ6_9ACTO</name>
<dbReference type="Proteomes" id="UP000575397">
    <property type="component" value="Unassembled WGS sequence"/>
</dbReference>
<evidence type="ECO:0000313" key="3">
    <source>
        <dbReference type="Proteomes" id="UP000575397"/>
    </source>
</evidence>